<dbReference type="VEuPathDB" id="FungiDB:FOXG_11983"/>
<dbReference type="InterPro" id="IPR027417">
    <property type="entry name" value="P-loop_NTPase"/>
</dbReference>
<gene>
    <name evidence="2" type="ORF">BFJ69_g7856</name>
</gene>
<evidence type="ECO:0000313" key="3">
    <source>
        <dbReference type="Proteomes" id="UP000285084"/>
    </source>
</evidence>
<dbReference type="VEuPathDB" id="FungiDB:FOIG_12802"/>
<sequence>MKLLLRFYDVSKGAITLDGHDIRDITLRSLRSALGVVPQDPWLFNASILENVKYARPGATDAEIEEACRAAAIHEKILTFADGYNTQVGEAGVKLSEGEIRRLAIARVFLKNPPILILDEATSSVDIKTESSIQHALDTLKWARLTFVITHRLATIANADRILVIHDGQMVESGTHAELISEGGRYQALWAQQVAGYKESNE</sequence>
<dbReference type="Pfam" id="PF00005">
    <property type="entry name" value="ABC_tran"/>
    <property type="match status" value="1"/>
</dbReference>
<dbReference type="Gene3D" id="3.40.50.300">
    <property type="entry name" value="P-loop containing nucleotide triphosphate hydrolases"/>
    <property type="match status" value="1"/>
</dbReference>
<dbReference type="InterPro" id="IPR003439">
    <property type="entry name" value="ABC_transporter-like_ATP-bd"/>
</dbReference>
<dbReference type="GO" id="GO:0005774">
    <property type="term" value="C:vacuolar membrane"/>
    <property type="evidence" value="ECO:0007669"/>
    <property type="project" value="TreeGrafter"/>
</dbReference>
<dbReference type="VEuPathDB" id="FungiDB:FOZG_13532"/>
<dbReference type="EMBL" id="MRCX01000063">
    <property type="protein sequence ID" value="RKK75266.1"/>
    <property type="molecule type" value="Genomic_DNA"/>
</dbReference>
<dbReference type="PANTHER" id="PTHR24221">
    <property type="entry name" value="ATP-BINDING CASSETTE SUB-FAMILY B"/>
    <property type="match status" value="1"/>
</dbReference>
<dbReference type="SUPFAM" id="SSF52540">
    <property type="entry name" value="P-loop containing nucleoside triphosphate hydrolases"/>
    <property type="match status" value="1"/>
</dbReference>
<comment type="caution">
    <text evidence="2">The sequence shown here is derived from an EMBL/GenBank/DDBJ whole genome shotgun (WGS) entry which is preliminary data.</text>
</comment>
<accession>A0A420N4S1</accession>
<dbReference type="Proteomes" id="UP000285084">
    <property type="component" value="Unassembled WGS sequence"/>
</dbReference>
<dbReference type="GO" id="GO:0005524">
    <property type="term" value="F:ATP binding"/>
    <property type="evidence" value="ECO:0007669"/>
    <property type="project" value="InterPro"/>
</dbReference>
<evidence type="ECO:0000313" key="2">
    <source>
        <dbReference type="EMBL" id="RKK75266.1"/>
    </source>
</evidence>
<protein>
    <recommendedName>
        <fullName evidence="1">ABC transporter domain-containing protein</fullName>
    </recommendedName>
</protein>
<dbReference type="VEuPathDB" id="FungiDB:HZS61_006574"/>
<dbReference type="VEuPathDB" id="FungiDB:FOMG_19210"/>
<dbReference type="PROSITE" id="PS50893">
    <property type="entry name" value="ABC_TRANSPORTER_2"/>
    <property type="match status" value="1"/>
</dbReference>
<dbReference type="GO" id="GO:0042626">
    <property type="term" value="F:ATPase-coupled transmembrane transporter activity"/>
    <property type="evidence" value="ECO:0007669"/>
    <property type="project" value="TreeGrafter"/>
</dbReference>
<dbReference type="InterPro" id="IPR039421">
    <property type="entry name" value="Type_1_exporter"/>
</dbReference>
<evidence type="ECO:0000259" key="1">
    <source>
        <dbReference type="PROSITE" id="PS50893"/>
    </source>
</evidence>
<dbReference type="PANTHER" id="PTHR24221:SF651">
    <property type="entry name" value="HEAVY METAL TOLERANCE PROTEIN"/>
    <property type="match status" value="1"/>
</dbReference>
<feature type="domain" description="ABC transporter" evidence="1">
    <location>
        <begin position="5"/>
        <end position="192"/>
    </location>
</feature>
<dbReference type="AlphaFoldDB" id="A0A420N4S1"/>
<dbReference type="GO" id="GO:0016887">
    <property type="term" value="F:ATP hydrolysis activity"/>
    <property type="evidence" value="ECO:0007669"/>
    <property type="project" value="InterPro"/>
</dbReference>
<reference evidence="2 3" key="1">
    <citation type="journal article" date="2018" name="Sci. Rep.">
        <title>Characterisation of pathogen-specific regions and novel effector candidates in Fusarium oxysporum f. sp. cepae.</title>
        <authorList>
            <person name="Armitage A.D."/>
            <person name="Taylor A."/>
            <person name="Sobczyk M.K."/>
            <person name="Baxter L."/>
            <person name="Greenfield B.P."/>
            <person name="Bates H.J."/>
            <person name="Wilson F."/>
            <person name="Jackson A.C."/>
            <person name="Ott S."/>
            <person name="Harrison R.J."/>
            <person name="Clarkson J.P."/>
        </authorList>
    </citation>
    <scope>NUCLEOTIDE SEQUENCE [LARGE SCALE GENOMIC DNA]</scope>
    <source>
        <strain evidence="2 3">Fo_A13</strain>
    </source>
</reference>
<organism evidence="2 3">
    <name type="scientific">Fusarium oxysporum</name>
    <name type="common">Fusarium vascular wilt</name>
    <dbReference type="NCBI Taxonomy" id="5507"/>
    <lineage>
        <taxon>Eukaryota</taxon>
        <taxon>Fungi</taxon>
        <taxon>Dikarya</taxon>
        <taxon>Ascomycota</taxon>
        <taxon>Pezizomycotina</taxon>
        <taxon>Sordariomycetes</taxon>
        <taxon>Hypocreomycetidae</taxon>
        <taxon>Hypocreales</taxon>
        <taxon>Nectriaceae</taxon>
        <taxon>Fusarium</taxon>
        <taxon>Fusarium oxysporum species complex</taxon>
    </lineage>
</organism>
<dbReference type="VEuPathDB" id="FungiDB:FOC4_g10002545"/>
<dbReference type="VEuPathDB" id="FungiDB:FOC1_g10006309"/>
<proteinExistence type="predicted"/>
<name>A0A420N4S1_FUSOX</name>